<protein>
    <submittedName>
        <fullName evidence="9">FtsX-like permease family protein</fullName>
    </submittedName>
</protein>
<keyword evidence="10" id="KW-1185">Reference proteome</keyword>
<keyword evidence="5 7" id="KW-0472">Membrane</keyword>
<evidence type="ECO:0000313" key="9">
    <source>
        <dbReference type="EMBL" id="MDA3733521.1"/>
    </source>
</evidence>
<dbReference type="GO" id="GO:0005886">
    <property type="term" value="C:plasma membrane"/>
    <property type="evidence" value="ECO:0007669"/>
    <property type="project" value="UniProtKB-SubCell"/>
</dbReference>
<accession>A0AA42DR42</accession>
<dbReference type="Pfam" id="PF02687">
    <property type="entry name" value="FtsX"/>
    <property type="match status" value="1"/>
</dbReference>
<dbReference type="EMBL" id="JAQIFT010000065">
    <property type="protein sequence ID" value="MDA3733521.1"/>
    <property type="molecule type" value="Genomic_DNA"/>
</dbReference>
<feature type="transmembrane region" description="Helical" evidence="7">
    <location>
        <begin position="20"/>
        <end position="38"/>
    </location>
</feature>
<evidence type="ECO:0000256" key="3">
    <source>
        <dbReference type="ARBA" id="ARBA00022692"/>
    </source>
</evidence>
<organism evidence="9 10">
    <name type="scientific">Holtiella tumoricola</name>
    <dbReference type="NCBI Taxonomy" id="3018743"/>
    <lineage>
        <taxon>Bacteria</taxon>
        <taxon>Bacillati</taxon>
        <taxon>Bacillota</taxon>
        <taxon>Clostridia</taxon>
        <taxon>Lachnospirales</taxon>
        <taxon>Cellulosilyticaceae</taxon>
        <taxon>Holtiella</taxon>
    </lineage>
</organism>
<proteinExistence type="inferred from homology"/>
<evidence type="ECO:0000256" key="4">
    <source>
        <dbReference type="ARBA" id="ARBA00022989"/>
    </source>
</evidence>
<keyword evidence="2" id="KW-1003">Cell membrane</keyword>
<dbReference type="RefSeq" id="WP_271013336.1">
    <property type="nucleotide sequence ID" value="NZ_JAQIFT010000065.1"/>
</dbReference>
<dbReference type="GO" id="GO:0022857">
    <property type="term" value="F:transmembrane transporter activity"/>
    <property type="evidence" value="ECO:0007669"/>
    <property type="project" value="TreeGrafter"/>
</dbReference>
<dbReference type="Proteomes" id="UP001169242">
    <property type="component" value="Unassembled WGS sequence"/>
</dbReference>
<comment type="subcellular location">
    <subcellularLocation>
        <location evidence="1">Cell membrane</location>
        <topology evidence="1">Multi-pass membrane protein</topology>
    </subcellularLocation>
</comment>
<feature type="transmembrane region" description="Helical" evidence="7">
    <location>
        <begin position="281"/>
        <end position="303"/>
    </location>
</feature>
<feature type="domain" description="ABC3 transporter permease C-terminal" evidence="8">
    <location>
        <begin position="286"/>
        <end position="410"/>
    </location>
</feature>
<dbReference type="PANTHER" id="PTHR30572">
    <property type="entry name" value="MEMBRANE COMPONENT OF TRANSPORTER-RELATED"/>
    <property type="match status" value="1"/>
</dbReference>
<sequence length="595" mass="67629">MHIMSRFTLTHLKRNKRHAFFSCFAILIATVFISALIFCAHSYKESSIALWIESAGEWHGAFAVDISAKQVAYVKENPEVEKTFIKTNFYALRPNDTEGRPYFAHIDLDKNYRNDMGWEDMAISGRLPEKEGEIAISEDFFKDNPQYKIGSEMTVDEGQRVAQGESIDVRDGLIDDELFEVVEAGKTYTIVGILDAYYEYSEIPSYISIGYSDEIREDRTYIVNMQFKNVKDTYKLTPQIAQNIGLTADAEGRYPVRYYYDLLESYGVFEEGVTDQFMSMMMVYGVAILFIMSFFVTIIYHTFAVSANARVKYLGLLKSIGATPKQIRHSVLFEGILLGSISIPIGLLGGYGIASLVFNYLNATYKTLEMNAHVDVYISIGTVGMIVVMTLAIILISAYFPARKVAKLSPIVAIKQGDYKVEKLKDTIFSKWIGKVLGYEGTLALKSNRAHRKGFRAAYISLTLSFVILMGGIIYLNVWNLSVSYEPRPINYEMKLYLSDVGQDEFERLDREVRAINEVEKVQRNKGTLYGQTQVSLEDLSPELQAREKTYLEQEAEWVDGKYDFTTEFLAIDDASFNEYCERIGADAAEFYEGE</sequence>
<keyword evidence="4 7" id="KW-1133">Transmembrane helix</keyword>
<evidence type="ECO:0000256" key="7">
    <source>
        <dbReference type="SAM" id="Phobius"/>
    </source>
</evidence>
<feature type="transmembrane region" description="Helical" evidence="7">
    <location>
        <begin position="457"/>
        <end position="479"/>
    </location>
</feature>
<dbReference type="AlphaFoldDB" id="A0AA42DR42"/>
<evidence type="ECO:0000256" key="2">
    <source>
        <dbReference type="ARBA" id="ARBA00022475"/>
    </source>
</evidence>
<gene>
    <name evidence="9" type="ORF">PBV87_18745</name>
</gene>
<feature type="transmembrane region" description="Helical" evidence="7">
    <location>
        <begin position="378"/>
        <end position="400"/>
    </location>
</feature>
<comment type="caution">
    <text evidence="9">The sequence shown here is derived from an EMBL/GenBank/DDBJ whole genome shotgun (WGS) entry which is preliminary data.</text>
</comment>
<dbReference type="InterPro" id="IPR003838">
    <property type="entry name" value="ABC3_permease_C"/>
</dbReference>
<evidence type="ECO:0000259" key="8">
    <source>
        <dbReference type="Pfam" id="PF02687"/>
    </source>
</evidence>
<comment type="similarity">
    <text evidence="6">Belongs to the ABC-4 integral membrane protein family.</text>
</comment>
<dbReference type="PANTHER" id="PTHR30572:SF4">
    <property type="entry name" value="ABC TRANSPORTER PERMEASE YTRF"/>
    <property type="match status" value="1"/>
</dbReference>
<evidence type="ECO:0000256" key="1">
    <source>
        <dbReference type="ARBA" id="ARBA00004651"/>
    </source>
</evidence>
<evidence type="ECO:0000256" key="5">
    <source>
        <dbReference type="ARBA" id="ARBA00023136"/>
    </source>
</evidence>
<evidence type="ECO:0000313" key="10">
    <source>
        <dbReference type="Proteomes" id="UP001169242"/>
    </source>
</evidence>
<keyword evidence="3 7" id="KW-0812">Transmembrane</keyword>
<dbReference type="InterPro" id="IPR050250">
    <property type="entry name" value="Macrolide_Exporter_MacB"/>
</dbReference>
<name>A0AA42DR42_9FIRM</name>
<feature type="transmembrane region" description="Helical" evidence="7">
    <location>
        <begin position="335"/>
        <end position="358"/>
    </location>
</feature>
<reference evidence="9" key="1">
    <citation type="journal article" date="2023" name="Int. J. Syst. Evol. Microbiol.">
        <title>&lt;i&gt;Holtiella tumoricola&lt;/i&gt; gen. nov. sp. nov., isolated from a human clinical sample.</title>
        <authorList>
            <person name="Allen-Vercoe E."/>
            <person name="Daigneault M.C."/>
            <person name="Vancuren S.J."/>
            <person name="Cochrane K."/>
            <person name="O'Neal L.L."/>
            <person name="Sankaranarayanan K."/>
            <person name="Lawson P.A."/>
        </authorList>
    </citation>
    <scope>NUCLEOTIDE SEQUENCE</scope>
    <source>
        <strain evidence="9">CC70A</strain>
    </source>
</reference>
<evidence type="ECO:0000256" key="6">
    <source>
        <dbReference type="ARBA" id="ARBA00038076"/>
    </source>
</evidence>